<reference evidence="3 4" key="1">
    <citation type="journal article" date="2012" name="Science">
        <title>The Paleozoic origin of enzymatic lignin decomposition reconstructed from 31 fungal genomes.</title>
        <authorList>
            <person name="Floudas D."/>
            <person name="Binder M."/>
            <person name="Riley R."/>
            <person name="Barry K."/>
            <person name="Blanchette R.A."/>
            <person name="Henrissat B."/>
            <person name="Martinez A.T."/>
            <person name="Otillar R."/>
            <person name="Spatafora J.W."/>
            <person name="Yadav J.S."/>
            <person name="Aerts A."/>
            <person name="Benoit I."/>
            <person name="Boyd A."/>
            <person name="Carlson A."/>
            <person name="Copeland A."/>
            <person name="Coutinho P.M."/>
            <person name="de Vries R.P."/>
            <person name="Ferreira P."/>
            <person name="Findley K."/>
            <person name="Foster B."/>
            <person name="Gaskell J."/>
            <person name="Glotzer D."/>
            <person name="Gorecki P."/>
            <person name="Heitman J."/>
            <person name="Hesse C."/>
            <person name="Hori C."/>
            <person name="Igarashi K."/>
            <person name="Jurgens J.A."/>
            <person name="Kallen N."/>
            <person name="Kersten P."/>
            <person name="Kohler A."/>
            <person name="Kuees U."/>
            <person name="Kumar T.K.A."/>
            <person name="Kuo A."/>
            <person name="LaButti K."/>
            <person name="Larrondo L.F."/>
            <person name="Lindquist E."/>
            <person name="Ling A."/>
            <person name="Lombard V."/>
            <person name="Lucas S."/>
            <person name="Lundell T."/>
            <person name="Martin R."/>
            <person name="McLaughlin D.J."/>
            <person name="Morgenstern I."/>
            <person name="Morin E."/>
            <person name="Murat C."/>
            <person name="Nagy L.G."/>
            <person name="Nolan M."/>
            <person name="Ohm R.A."/>
            <person name="Patyshakuliyeva A."/>
            <person name="Rokas A."/>
            <person name="Ruiz-Duenas F.J."/>
            <person name="Sabat G."/>
            <person name="Salamov A."/>
            <person name="Samejima M."/>
            <person name="Schmutz J."/>
            <person name="Slot J.C."/>
            <person name="St John F."/>
            <person name="Stenlid J."/>
            <person name="Sun H."/>
            <person name="Sun S."/>
            <person name="Syed K."/>
            <person name="Tsang A."/>
            <person name="Wiebenga A."/>
            <person name="Young D."/>
            <person name="Pisabarro A."/>
            <person name="Eastwood D.C."/>
            <person name="Martin F."/>
            <person name="Cullen D."/>
            <person name="Grigoriev I.V."/>
            <person name="Hibbett D.S."/>
        </authorList>
    </citation>
    <scope>NUCLEOTIDE SEQUENCE</scope>
    <source>
        <strain evidence="4">FP-58527</strain>
    </source>
</reference>
<feature type="transmembrane region" description="Helical" evidence="2">
    <location>
        <begin position="78"/>
        <end position="100"/>
    </location>
</feature>
<dbReference type="AlphaFoldDB" id="S8DXV8"/>
<feature type="transmembrane region" description="Helical" evidence="2">
    <location>
        <begin position="6"/>
        <end position="27"/>
    </location>
</feature>
<feature type="compositionally biased region" description="Basic and acidic residues" evidence="1">
    <location>
        <begin position="338"/>
        <end position="355"/>
    </location>
</feature>
<feature type="transmembrane region" description="Helical" evidence="2">
    <location>
        <begin position="39"/>
        <end position="58"/>
    </location>
</feature>
<evidence type="ECO:0000313" key="4">
    <source>
        <dbReference type="Proteomes" id="UP000015241"/>
    </source>
</evidence>
<dbReference type="Proteomes" id="UP000015241">
    <property type="component" value="Unassembled WGS sequence"/>
</dbReference>
<organism evidence="3 4">
    <name type="scientific">Fomitopsis schrenkii</name>
    <name type="common">Brown rot fungus</name>
    <dbReference type="NCBI Taxonomy" id="2126942"/>
    <lineage>
        <taxon>Eukaryota</taxon>
        <taxon>Fungi</taxon>
        <taxon>Dikarya</taxon>
        <taxon>Basidiomycota</taxon>
        <taxon>Agaricomycotina</taxon>
        <taxon>Agaricomycetes</taxon>
        <taxon>Polyporales</taxon>
        <taxon>Fomitopsis</taxon>
    </lineage>
</organism>
<dbReference type="EMBL" id="KE504176">
    <property type="protein sequence ID" value="EPS97457.1"/>
    <property type="molecule type" value="Genomic_DNA"/>
</dbReference>
<dbReference type="STRING" id="743788.S8DXV8"/>
<evidence type="ECO:0000256" key="1">
    <source>
        <dbReference type="SAM" id="MobiDB-lite"/>
    </source>
</evidence>
<accession>S8DXV8</accession>
<feature type="region of interest" description="Disordered" evidence="1">
    <location>
        <begin position="197"/>
        <end position="222"/>
    </location>
</feature>
<gene>
    <name evidence="3" type="ORF">FOMPIDRAFT_1166603</name>
</gene>
<feature type="transmembrane region" description="Helical" evidence="2">
    <location>
        <begin position="165"/>
        <end position="189"/>
    </location>
</feature>
<keyword evidence="2" id="KW-0812">Transmembrane</keyword>
<evidence type="ECO:0000256" key="2">
    <source>
        <dbReference type="SAM" id="Phobius"/>
    </source>
</evidence>
<evidence type="ECO:0000313" key="3">
    <source>
        <dbReference type="EMBL" id="EPS97457.1"/>
    </source>
</evidence>
<keyword evidence="2" id="KW-0472">Membrane</keyword>
<dbReference type="HOGENOM" id="CLU_042883_0_0_1"/>
<name>S8DXV8_FOMSC</name>
<feature type="region of interest" description="Disordered" evidence="1">
    <location>
        <begin position="267"/>
        <end position="286"/>
    </location>
</feature>
<sequence length="583" mass="64223">MISYALKVVWFALSLSGLLGSLVALRYSVAALGGHWIPISYAIANTTMQTVFCLGMIWKMNPYTMPSGFCRLQAALITLSWFAMTGLCAIMTVSTSLTIVRSRGKLTMADFQRVLEWRPVYLPVLFGCVVVFYTIYLVVSLETHAIEGSDGLQCDVASHLWVRLLGYAGIPLLFAIPSFMFSCLSSFLLCSSRHRPTSRASPSPTGIPSHKATPGDSFTTLPVRRERPRLSTLITKRAPPPPPPPHRKCASLPASELDMELQTPATTVFDPRDTSMPRTASATPSGQEQMIYLVPSRTPSDPARTSVGRAPISPVVARHSRYYHLPFSWRSASPLSLADDKEREREREREADGRPSRSTRSPSESPLSFLPTMTPSSTRTSPELHIHAHLHVFPKLMYGQPTSSTFLAELDGDGDGGPHEEHDVFWDEATGALFYDDDGVEDDIETVSGSMQWARPSLASDETKSPELAFARPSTASGPVMYTYPKRVDTAAGRNADMWRTLFFQTLLSAAQILGAVTSLADVAARRGAPSPFGTQHVALLLFAWAPTLAFGALPWHRLLSLIHVRFSQVYRSDLLMKICLCR</sequence>
<protein>
    <submittedName>
        <fullName evidence="3">Uncharacterized protein</fullName>
    </submittedName>
</protein>
<proteinExistence type="predicted"/>
<keyword evidence="2" id="KW-1133">Transmembrane helix</keyword>
<feature type="transmembrane region" description="Helical" evidence="2">
    <location>
        <begin position="537"/>
        <end position="556"/>
    </location>
</feature>
<keyword evidence="4" id="KW-1185">Reference proteome</keyword>
<feature type="compositionally biased region" description="Polar residues" evidence="1">
    <location>
        <begin position="276"/>
        <end position="286"/>
    </location>
</feature>
<dbReference type="eggNOG" id="ENOG502SQ9W">
    <property type="taxonomic scope" value="Eukaryota"/>
</dbReference>
<dbReference type="OrthoDB" id="3256745at2759"/>
<feature type="compositionally biased region" description="Low complexity" evidence="1">
    <location>
        <begin position="356"/>
        <end position="380"/>
    </location>
</feature>
<dbReference type="InParanoid" id="S8DXV8"/>
<feature type="transmembrane region" description="Helical" evidence="2">
    <location>
        <begin position="120"/>
        <end position="139"/>
    </location>
</feature>
<feature type="region of interest" description="Disordered" evidence="1">
    <location>
        <begin position="336"/>
        <end position="380"/>
    </location>
</feature>
<feature type="transmembrane region" description="Helical" evidence="2">
    <location>
        <begin position="502"/>
        <end position="525"/>
    </location>
</feature>